<dbReference type="Proteomes" id="UP001219525">
    <property type="component" value="Unassembled WGS sequence"/>
</dbReference>
<evidence type="ECO:0000313" key="2">
    <source>
        <dbReference type="Proteomes" id="UP001219525"/>
    </source>
</evidence>
<accession>A0AAD6V574</accession>
<dbReference type="PANTHER" id="PTHR35778">
    <property type="entry name" value="SIGNALING MUCIN HKR1-RELATED"/>
    <property type="match status" value="1"/>
</dbReference>
<dbReference type="GO" id="GO:0030010">
    <property type="term" value="P:establishment of cell polarity"/>
    <property type="evidence" value="ECO:0007669"/>
    <property type="project" value="TreeGrafter"/>
</dbReference>
<name>A0AAD6V574_9AGAR</name>
<dbReference type="GO" id="GO:0031505">
    <property type="term" value="P:fungal-type cell wall organization"/>
    <property type="evidence" value="ECO:0007669"/>
    <property type="project" value="TreeGrafter"/>
</dbReference>
<comment type="caution">
    <text evidence="1">The sequence shown here is derived from an EMBL/GenBank/DDBJ whole genome shotgun (WGS) entry which is preliminary data.</text>
</comment>
<dbReference type="GO" id="GO:0005886">
    <property type="term" value="C:plasma membrane"/>
    <property type="evidence" value="ECO:0007669"/>
    <property type="project" value="InterPro"/>
</dbReference>
<dbReference type="EMBL" id="JARJCW010000053">
    <property type="protein sequence ID" value="KAJ7202857.1"/>
    <property type="molecule type" value="Genomic_DNA"/>
</dbReference>
<dbReference type="GO" id="GO:0009986">
    <property type="term" value="C:cell surface"/>
    <property type="evidence" value="ECO:0007669"/>
    <property type="project" value="TreeGrafter"/>
</dbReference>
<dbReference type="PANTHER" id="PTHR35778:SF1">
    <property type="entry name" value="SIGNALING MUCIN HKR1-RELATED"/>
    <property type="match status" value="1"/>
</dbReference>
<dbReference type="GO" id="GO:0007232">
    <property type="term" value="P:osmosensory signaling pathway via Sho1 osmosensor"/>
    <property type="evidence" value="ECO:0007669"/>
    <property type="project" value="InterPro"/>
</dbReference>
<dbReference type="GO" id="GO:0005576">
    <property type="term" value="C:extracellular region"/>
    <property type="evidence" value="ECO:0007669"/>
    <property type="project" value="TreeGrafter"/>
</dbReference>
<dbReference type="GO" id="GO:0006972">
    <property type="term" value="P:hyperosmotic response"/>
    <property type="evidence" value="ECO:0007669"/>
    <property type="project" value="TreeGrafter"/>
</dbReference>
<dbReference type="GO" id="GO:0030427">
    <property type="term" value="C:site of polarized growth"/>
    <property type="evidence" value="ECO:0007669"/>
    <property type="project" value="TreeGrafter"/>
</dbReference>
<evidence type="ECO:0000313" key="1">
    <source>
        <dbReference type="EMBL" id="KAJ7202857.1"/>
    </source>
</evidence>
<keyword evidence="2" id="KW-1185">Reference proteome</keyword>
<reference evidence="1" key="1">
    <citation type="submission" date="2023-03" db="EMBL/GenBank/DDBJ databases">
        <title>Massive genome expansion in bonnet fungi (Mycena s.s.) driven by repeated elements and novel gene families across ecological guilds.</title>
        <authorList>
            <consortium name="Lawrence Berkeley National Laboratory"/>
            <person name="Harder C.B."/>
            <person name="Miyauchi S."/>
            <person name="Viragh M."/>
            <person name="Kuo A."/>
            <person name="Thoen E."/>
            <person name="Andreopoulos B."/>
            <person name="Lu D."/>
            <person name="Skrede I."/>
            <person name="Drula E."/>
            <person name="Henrissat B."/>
            <person name="Morin E."/>
            <person name="Kohler A."/>
            <person name="Barry K."/>
            <person name="LaButti K."/>
            <person name="Morin E."/>
            <person name="Salamov A."/>
            <person name="Lipzen A."/>
            <person name="Mereny Z."/>
            <person name="Hegedus B."/>
            <person name="Baldrian P."/>
            <person name="Stursova M."/>
            <person name="Weitz H."/>
            <person name="Taylor A."/>
            <person name="Grigoriev I.V."/>
            <person name="Nagy L.G."/>
            <person name="Martin F."/>
            <person name="Kauserud H."/>
        </authorList>
    </citation>
    <scope>NUCLEOTIDE SEQUENCE</scope>
    <source>
        <strain evidence="1">9144</strain>
    </source>
</reference>
<dbReference type="GO" id="GO:0005034">
    <property type="term" value="F:osmosensor activity"/>
    <property type="evidence" value="ECO:0007669"/>
    <property type="project" value="InterPro"/>
</dbReference>
<protein>
    <submittedName>
        <fullName evidence="1">Uncharacterized protein</fullName>
    </submittedName>
</protein>
<dbReference type="InterPro" id="IPR039295">
    <property type="entry name" value="MSB2"/>
</dbReference>
<feature type="non-terminal residue" evidence="1">
    <location>
        <position position="1"/>
    </location>
</feature>
<organism evidence="1 2">
    <name type="scientific">Mycena pura</name>
    <dbReference type="NCBI Taxonomy" id="153505"/>
    <lineage>
        <taxon>Eukaryota</taxon>
        <taxon>Fungi</taxon>
        <taxon>Dikarya</taxon>
        <taxon>Basidiomycota</taxon>
        <taxon>Agaricomycotina</taxon>
        <taxon>Agaricomycetes</taxon>
        <taxon>Agaricomycetidae</taxon>
        <taxon>Agaricales</taxon>
        <taxon>Marasmiineae</taxon>
        <taxon>Mycenaceae</taxon>
        <taxon>Mycena</taxon>
    </lineage>
</organism>
<proteinExistence type="predicted"/>
<sequence>LSDPDAPTTTISFTAAAESALSTAPLPSGLPSRIYPPAGVTPNPGPQFSFISILFDGFLSWPFVCTDSVSSTQLFALMPDLLIKSLNITGVSAAVLHLSI</sequence>
<dbReference type="AlphaFoldDB" id="A0AAD6V574"/>
<dbReference type="GO" id="GO:0001402">
    <property type="term" value="P:signal transduction involved in filamentous growth"/>
    <property type="evidence" value="ECO:0007669"/>
    <property type="project" value="TreeGrafter"/>
</dbReference>
<gene>
    <name evidence="1" type="ORF">GGX14DRAFT_369992</name>
</gene>